<reference evidence="2 3" key="1">
    <citation type="submission" date="2020-04" db="EMBL/GenBank/DDBJ databases">
        <title>Ramlibacter sp. G-1-2-2 isolated from soil.</title>
        <authorList>
            <person name="Dahal R.H."/>
        </authorList>
    </citation>
    <scope>NUCLEOTIDE SEQUENCE [LARGE SCALE GENOMIC DNA]</scope>
    <source>
        <strain evidence="2 3">G-1-2-2</strain>
    </source>
</reference>
<organism evidence="2 3">
    <name type="scientific">Ramlibacter agri</name>
    <dbReference type="NCBI Taxonomy" id="2728837"/>
    <lineage>
        <taxon>Bacteria</taxon>
        <taxon>Pseudomonadati</taxon>
        <taxon>Pseudomonadota</taxon>
        <taxon>Betaproteobacteria</taxon>
        <taxon>Burkholderiales</taxon>
        <taxon>Comamonadaceae</taxon>
        <taxon>Ramlibacter</taxon>
    </lineage>
</organism>
<proteinExistence type="predicted"/>
<feature type="transmembrane region" description="Helical" evidence="1">
    <location>
        <begin position="94"/>
        <end position="114"/>
    </location>
</feature>
<name>A0A848H029_9BURK</name>
<dbReference type="RefSeq" id="WP_169418100.1">
    <property type="nucleotide sequence ID" value="NZ_JABBFX010000001.1"/>
</dbReference>
<gene>
    <name evidence="2" type="ORF">HHL11_09200</name>
</gene>
<keyword evidence="3" id="KW-1185">Reference proteome</keyword>
<evidence type="ECO:0000256" key="1">
    <source>
        <dbReference type="SAM" id="Phobius"/>
    </source>
</evidence>
<protein>
    <submittedName>
        <fullName evidence="2">Uncharacterized protein</fullName>
    </submittedName>
</protein>
<accession>A0A848H029</accession>
<feature type="transmembrane region" description="Helical" evidence="1">
    <location>
        <begin position="28"/>
        <end position="50"/>
    </location>
</feature>
<keyword evidence="1" id="KW-1133">Transmembrane helix</keyword>
<evidence type="ECO:0000313" key="2">
    <source>
        <dbReference type="EMBL" id="NML43924.1"/>
    </source>
</evidence>
<dbReference type="AlphaFoldDB" id="A0A848H029"/>
<sequence length="160" mass="18219">MSRTQNAAYRIVDEPAPSRWTHIAVDPIWPLFGFMFGGTWLAWPWFVVNGHAVGSPTRWRETALVALGFLGSFGLLFLVFWALAEGYLGRSDAWWALLVVTLWKMGVSYGLFVLQRRTFELYAWFGGRVRNGILVVAAAFFLRDKLLALLPHGIWLLVVF</sequence>
<keyword evidence="1" id="KW-0812">Transmembrane</keyword>
<comment type="caution">
    <text evidence="2">The sequence shown here is derived from an EMBL/GenBank/DDBJ whole genome shotgun (WGS) entry which is preliminary data.</text>
</comment>
<evidence type="ECO:0000313" key="3">
    <source>
        <dbReference type="Proteomes" id="UP000541185"/>
    </source>
</evidence>
<dbReference type="EMBL" id="JABBFX010000001">
    <property type="protein sequence ID" value="NML43924.1"/>
    <property type="molecule type" value="Genomic_DNA"/>
</dbReference>
<feature type="transmembrane region" description="Helical" evidence="1">
    <location>
        <begin position="62"/>
        <end position="82"/>
    </location>
</feature>
<dbReference type="Proteomes" id="UP000541185">
    <property type="component" value="Unassembled WGS sequence"/>
</dbReference>
<keyword evidence="1" id="KW-0472">Membrane</keyword>